<reference evidence="2" key="1">
    <citation type="journal article" date="2012" name="PLoS Genet.">
        <title>Comparative analysis of the genomes of two field isolates of the rice blast fungus Magnaporthe oryzae.</title>
        <authorList>
            <person name="Xue M."/>
            <person name="Yang J."/>
            <person name="Li Z."/>
            <person name="Hu S."/>
            <person name="Yao N."/>
            <person name="Dean R.A."/>
            <person name="Zhao W."/>
            <person name="Shen M."/>
            <person name="Zhang H."/>
            <person name="Li C."/>
            <person name="Liu L."/>
            <person name="Cao L."/>
            <person name="Xu X."/>
            <person name="Xing Y."/>
            <person name="Hsiang T."/>
            <person name="Zhang Z."/>
            <person name="Xu J.R."/>
            <person name="Peng Y.L."/>
        </authorList>
    </citation>
    <scope>NUCLEOTIDE SEQUENCE</scope>
    <source>
        <strain evidence="2">Y34</strain>
    </source>
</reference>
<dbReference type="EMBL" id="JH793317">
    <property type="protein sequence ID" value="ELQ37789.1"/>
    <property type="molecule type" value="Genomic_DNA"/>
</dbReference>
<gene>
    <name evidence="2" type="ORF">OOU_Y34scaffold00576g1</name>
</gene>
<organism evidence="2">
    <name type="scientific">Pyricularia oryzae (strain Y34)</name>
    <name type="common">Rice blast fungus</name>
    <name type="synonym">Magnaporthe oryzae</name>
    <dbReference type="NCBI Taxonomy" id="1143189"/>
    <lineage>
        <taxon>Eukaryota</taxon>
        <taxon>Fungi</taxon>
        <taxon>Dikarya</taxon>
        <taxon>Ascomycota</taxon>
        <taxon>Pezizomycotina</taxon>
        <taxon>Sordariomycetes</taxon>
        <taxon>Sordariomycetidae</taxon>
        <taxon>Magnaporthales</taxon>
        <taxon>Pyriculariaceae</taxon>
        <taxon>Pyricularia</taxon>
    </lineage>
</organism>
<evidence type="ECO:0000256" key="1">
    <source>
        <dbReference type="SAM" id="MobiDB-lite"/>
    </source>
</evidence>
<evidence type="ECO:0000313" key="2">
    <source>
        <dbReference type="EMBL" id="ELQ37789.1"/>
    </source>
</evidence>
<proteinExistence type="predicted"/>
<feature type="compositionally biased region" description="Basic and acidic residues" evidence="1">
    <location>
        <begin position="16"/>
        <end position="29"/>
    </location>
</feature>
<dbReference type="Proteomes" id="UP000011086">
    <property type="component" value="Unassembled WGS sequence"/>
</dbReference>
<dbReference type="AlphaFoldDB" id="A0AA97PKE4"/>
<feature type="region of interest" description="Disordered" evidence="1">
    <location>
        <begin position="1"/>
        <end position="29"/>
    </location>
</feature>
<name>A0AA97PKE4_PYRO3</name>
<protein>
    <submittedName>
        <fullName evidence="2">Uncharacterized protein</fullName>
    </submittedName>
</protein>
<sequence>MFPLPPNVIRHHQHCGRQEPTSHRGTSRDCEASFGPNIHETSFPNYCNVPSPIRCQQQTNRARNRLVRMINGSRARQQVNGSATPPSAVRRSEAFVPSIHCGGRDLTKYF</sequence>
<accession>A0AA97PKE4</accession>